<feature type="compositionally biased region" description="Acidic residues" evidence="1">
    <location>
        <begin position="471"/>
        <end position="487"/>
    </location>
</feature>
<feature type="compositionally biased region" description="Basic and acidic residues" evidence="1">
    <location>
        <begin position="676"/>
        <end position="689"/>
    </location>
</feature>
<feature type="compositionally biased region" description="Basic and acidic residues" evidence="1">
    <location>
        <begin position="1048"/>
        <end position="1163"/>
    </location>
</feature>
<dbReference type="InterPro" id="IPR027962">
    <property type="entry name" value="ERICH3"/>
</dbReference>
<feature type="region of interest" description="Disordered" evidence="1">
    <location>
        <begin position="402"/>
        <end position="1347"/>
    </location>
</feature>
<reference evidence="3" key="2">
    <citation type="submission" date="2025-09" db="UniProtKB">
        <authorList>
            <consortium name="Ensembl"/>
        </authorList>
    </citation>
    <scope>IDENTIFICATION</scope>
</reference>
<evidence type="ECO:0000256" key="1">
    <source>
        <dbReference type="SAM" id="MobiDB-lite"/>
    </source>
</evidence>
<dbReference type="PANTHER" id="PTHR23034:SF2">
    <property type="entry name" value="GLUTAMATE-RICH PROTEIN 3"/>
    <property type="match status" value="1"/>
</dbReference>
<dbReference type="GeneTree" id="ENSGT00530000064485"/>
<feature type="compositionally biased region" description="Basic and acidic residues" evidence="1">
    <location>
        <begin position="808"/>
        <end position="818"/>
    </location>
</feature>
<feature type="compositionally biased region" description="Low complexity" evidence="1">
    <location>
        <begin position="902"/>
        <end position="913"/>
    </location>
</feature>
<feature type="compositionally biased region" description="Low complexity" evidence="1">
    <location>
        <begin position="1643"/>
        <end position="1654"/>
    </location>
</feature>
<reference evidence="3" key="1">
    <citation type="submission" date="2025-08" db="UniProtKB">
        <authorList>
            <consortium name="Ensembl"/>
        </authorList>
    </citation>
    <scope>IDENTIFICATION</scope>
</reference>
<dbReference type="InParanoid" id="A0A3Q1EQA9"/>
<evidence type="ECO:0000259" key="2">
    <source>
        <dbReference type="Pfam" id="PF15257"/>
    </source>
</evidence>
<feature type="compositionally biased region" description="Basic and acidic residues" evidence="1">
    <location>
        <begin position="1311"/>
        <end position="1347"/>
    </location>
</feature>
<feature type="compositionally biased region" description="Acidic residues" evidence="1">
    <location>
        <begin position="787"/>
        <end position="807"/>
    </location>
</feature>
<feature type="compositionally biased region" description="Basic and acidic residues" evidence="1">
    <location>
        <begin position="1257"/>
        <end position="1271"/>
    </location>
</feature>
<dbReference type="STRING" id="80966.ENSAPOP00000007021"/>
<feature type="compositionally biased region" description="Basic and acidic residues" evidence="1">
    <location>
        <begin position="1723"/>
        <end position="1734"/>
    </location>
</feature>
<feature type="compositionally biased region" description="Basic and acidic residues" evidence="1">
    <location>
        <begin position="741"/>
        <end position="750"/>
    </location>
</feature>
<feature type="compositionally biased region" description="Basic and acidic residues" evidence="1">
    <location>
        <begin position="1284"/>
        <end position="1303"/>
    </location>
</feature>
<feature type="compositionally biased region" description="Polar residues" evidence="1">
    <location>
        <begin position="604"/>
        <end position="614"/>
    </location>
</feature>
<proteinExistence type="predicted"/>
<feature type="region of interest" description="Disordered" evidence="1">
    <location>
        <begin position="1501"/>
        <end position="1747"/>
    </location>
</feature>
<feature type="compositionally biased region" description="Polar residues" evidence="1">
    <location>
        <begin position="170"/>
        <end position="180"/>
    </location>
</feature>
<feature type="compositionally biased region" description="Basic and acidic residues" evidence="1">
    <location>
        <begin position="135"/>
        <end position="144"/>
    </location>
</feature>
<feature type="compositionally biased region" description="Basic and acidic residues" evidence="1">
    <location>
        <begin position="1182"/>
        <end position="1203"/>
    </location>
</feature>
<feature type="compositionally biased region" description="Acidic residues" evidence="1">
    <location>
        <begin position="711"/>
        <end position="725"/>
    </location>
</feature>
<feature type="compositionally biased region" description="Basic and acidic residues" evidence="1">
    <location>
        <begin position="1226"/>
        <end position="1251"/>
    </location>
</feature>
<name>A0A3Q1EQA9_9TELE</name>
<feature type="compositionally biased region" description="Basic and acidic residues" evidence="1">
    <location>
        <begin position="996"/>
        <end position="1019"/>
    </location>
</feature>
<sequence>MSHLNPGLISAYNSLTDKHLAGYFSNTRIRRHLQRAGLITRSGRIVPDKEYRHKLIQRAHQRHVRECLAQAIFHKVLEMERLHQIEIKRKLEEFARRERVHKIKVERSKRYEEDIIRILSPRPPTGARGIRKQHSGPEGEHSESSESPSSSRPNTAPGKMQRPIRLKPIHSNSTTASIRRSSPYRLLESSHENNQSFNCTMDKESRRRFPTAEASHGISPYCLPVINNFVTPVPPTTKRKERGVKVSRSSTVRGRRLRPTTASSGDVTEDPPLLRSSVHQSRVVVNMVYFGKSVHLSHEMTDMRDEVKVFQQHCGGENLCVFKGKLLEGEAFQFISRRHRGFPFSLTFFLNGLQVERLSSCCEFKHRKGSRLGGRHGHFGFSGIEGASPCYKCIIAMGLDKKPTPPPKRVRENVEREESVNSPKDAPEMEAERTGEDAASQSECETSQPQDMETQVEEETAPEEDRVRNDYEEDFEADDEAPAEDDVKEEKSPSPAIETEKQATEKEVSETEDDEKDEDIKSRSGSSSSGSDQEESDAEDTKGTNEEEKAERPKEVDPEEAAAPPDEKDEPNPEEAAVTEGESAVVKESDVQDSAGDSTEIDISDTSVPSGNENRQSDDTSGGKDAEKTIEENKPEEEQERAKSVQEKLAEAILKESQCSSEPELSDTSTEEDDSSDKGPKQDNKDAVPEKVVTFTDQPQTLVEPTKLEESETSEGEVAQEQEETSETKEQKDEEPQENSDDTKDEKVSEVEEDEKAAEEEKSEDAGESLHPVSEENAAQDDKTADPLEETPTEPPDVEAAEEDEGEEGKTDIQHDETGQGGKSGEEDESSVSEPNKKADETADNAEAEAMTASETMEMKAESSEEQEALSHEEAPVADTEERRQEDGEDGAAASETEVTAEDSSSSPEGSGDTIVEKTVETSTENTEEDDLKGVTEASQDDTPQERCEGEERMENSAEIDEKVEEQKSEKEEQTHIHPDKTEKDENTEERDEDETSRAEEEGKDESKADETIDKKDITAEGADSGTNIEGKQNEAEKTVVEEDTVANEEKVEEPEKTEKDETSECVENKNDELQSEEKGADTANEGEDRSETNTAVEDKNDEAGKSEHKAEQSETKEGENGDECEEKRDKTVGEEGEKSTITEELEKSEDADLDKDNGKKSPENVVESEDVGDGEAADGTKTTEEVLNDVKEAENVKREPERASNSSEKGGIDAENGEISTGAESKPREDEGDDLKAAENGEGVKQREEHTEDEIIDRKEVTVESEKDEAGEVDPDVNLVETEAQKEDESAEKQDELTKNESEPETSVVEIKEDPKLDDQTGIEKTEKDENGNKSDVGNENKESGLIEKINNVQNIINEVTVVAACSEDLEQTSAPVAVDLDDTAQHLDEQNKEPVAKFETEKDPHSDENPAGVSDVSAADVENGADTEEASKASEEGASVLLKPQAQNGEADKAEQSATLNKDIPEVLAKEDNSDLVTNWVNMHQTSKYFETFIEPLEDLREETSDAEGSKSNKEEMQSSELQRSESPGEMARMSEDEEQKLKDKTEPTDETKVEAVESDLDSIHAGDEPFEDVAVKDAPQVEKKIMPTTGTEQSDIESENRQDVRSEEHKENRGSIQEAQDAPMQGISEENGFSETKVESISGSHHSGVSGKPESVPENQTDEKTPENDPEMKDLQLCVKQEEHQDSKSPEGAKDIDETSEKPGEPSREVTEITNFTSSKSDDGSLEESHGGETQTKVSDGTLRRDIQLIQDIKHTLSKDRLSSFSVDETLFSPSSYPLLTPARTESGH</sequence>
<feature type="compositionally biased region" description="Basic and acidic residues" evidence="1">
    <location>
        <begin position="615"/>
        <end position="633"/>
    </location>
</feature>
<feature type="compositionally biased region" description="Basic and acidic residues" evidence="1">
    <location>
        <begin position="1501"/>
        <end position="1519"/>
    </location>
</feature>
<feature type="compositionally biased region" description="Basic and acidic residues" evidence="1">
    <location>
        <begin position="965"/>
        <end position="985"/>
    </location>
</feature>
<keyword evidence="4" id="KW-1185">Reference proteome</keyword>
<dbReference type="Proteomes" id="UP000257200">
    <property type="component" value="Unplaced"/>
</dbReference>
<protein>
    <submittedName>
        <fullName evidence="3">Glutamate rich 3</fullName>
    </submittedName>
</protein>
<feature type="compositionally biased region" description="Basic and acidic residues" evidence="1">
    <location>
        <begin position="539"/>
        <end position="556"/>
    </location>
</feature>
<feature type="compositionally biased region" description="Acidic residues" evidence="1">
    <location>
        <begin position="986"/>
        <end position="995"/>
    </location>
</feature>
<evidence type="ECO:0000313" key="4">
    <source>
        <dbReference type="Proteomes" id="UP000257200"/>
    </source>
</evidence>
<feature type="region of interest" description="Disordered" evidence="1">
    <location>
        <begin position="116"/>
        <end position="202"/>
    </location>
</feature>
<organism evidence="3 4">
    <name type="scientific">Acanthochromis polyacanthus</name>
    <name type="common">spiny chromis</name>
    <dbReference type="NCBI Taxonomy" id="80966"/>
    <lineage>
        <taxon>Eukaryota</taxon>
        <taxon>Metazoa</taxon>
        <taxon>Chordata</taxon>
        <taxon>Craniata</taxon>
        <taxon>Vertebrata</taxon>
        <taxon>Euteleostomi</taxon>
        <taxon>Actinopterygii</taxon>
        <taxon>Neopterygii</taxon>
        <taxon>Teleostei</taxon>
        <taxon>Neoteleostei</taxon>
        <taxon>Acanthomorphata</taxon>
        <taxon>Ovalentaria</taxon>
        <taxon>Pomacentridae</taxon>
        <taxon>Acanthochromis</taxon>
    </lineage>
</organism>
<feature type="compositionally biased region" description="Basic and acidic residues" evidence="1">
    <location>
        <begin position="1601"/>
        <end position="1616"/>
    </location>
</feature>
<feature type="compositionally biased region" description="Basic and acidic residues" evidence="1">
    <location>
        <begin position="488"/>
        <end position="509"/>
    </location>
</feature>
<feature type="compositionally biased region" description="Acidic residues" evidence="1">
    <location>
        <begin position="1167"/>
        <end position="1177"/>
    </location>
</feature>
<feature type="region of interest" description="Disordered" evidence="1">
    <location>
        <begin position="1378"/>
        <end position="1468"/>
    </location>
</feature>
<evidence type="ECO:0000313" key="3">
    <source>
        <dbReference type="Ensembl" id="ENSAPOP00000007021.1"/>
    </source>
</evidence>
<dbReference type="Ensembl" id="ENSAPOT00000005663.1">
    <property type="protein sequence ID" value="ENSAPOP00000007021.1"/>
    <property type="gene ID" value="ENSAPOG00000008907.1"/>
</dbReference>
<feature type="compositionally biased region" description="Basic and acidic residues" evidence="1">
    <location>
        <begin position="857"/>
        <end position="886"/>
    </location>
</feature>
<feature type="compositionally biased region" description="Basic and acidic residues" evidence="1">
    <location>
        <begin position="1664"/>
        <end position="1714"/>
    </location>
</feature>
<feature type="compositionally biased region" description="Basic and acidic residues" evidence="1">
    <location>
        <begin position="402"/>
        <end position="436"/>
    </location>
</feature>
<accession>A0A3Q1EQA9</accession>
<feature type="compositionally biased region" description="Basic and acidic residues" evidence="1">
    <location>
        <begin position="1385"/>
        <end position="1410"/>
    </location>
</feature>
<feature type="compositionally biased region" description="Basic and acidic residues" evidence="1">
    <location>
        <begin position="1542"/>
        <end position="1588"/>
    </location>
</feature>
<feature type="compositionally biased region" description="Acidic residues" evidence="1">
    <location>
        <begin position="751"/>
        <end position="767"/>
    </location>
</feature>
<dbReference type="PANTHER" id="PTHR23034">
    <property type="entry name" value="GLUTAMATE-RICH PROTEIN 3"/>
    <property type="match status" value="1"/>
</dbReference>
<dbReference type="InterPro" id="IPR048257">
    <property type="entry name" value="DUF4590"/>
</dbReference>
<feature type="region of interest" description="Disordered" evidence="1">
    <location>
        <begin position="233"/>
        <end position="273"/>
    </location>
</feature>
<feature type="compositionally biased region" description="Basic and acidic residues" evidence="1">
    <location>
        <begin position="640"/>
        <end position="654"/>
    </location>
</feature>
<feature type="compositionally biased region" description="Basic and acidic residues" evidence="1">
    <location>
        <begin position="944"/>
        <end position="956"/>
    </location>
</feature>
<feature type="compositionally biased region" description="Basic and acidic residues" evidence="1">
    <location>
        <begin position="1032"/>
        <end position="1041"/>
    </location>
</feature>
<feature type="domain" description="DUF4590" evidence="2">
    <location>
        <begin position="295"/>
        <end position="408"/>
    </location>
</feature>
<dbReference type="Pfam" id="PF15257">
    <property type="entry name" value="DUF4590"/>
    <property type="match status" value="1"/>
</dbReference>
<feature type="compositionally biased region" description="Polar residues" evidence="1">
    <location>
        <begin position="439"/>
        <end position="452"/>
    </location>
</feature>